<proteinExistence type="predicted"/>
<gene>
    <name evidence="2" type="ORF">JPH1_52560</name>
</gene>
<name>A0AAI8ST51_MYCAV</name>
<dbReference type="AlphaFoldDB" id="A0AAI8ST51"/>
<evidence type="ECO:0000256" key="1">
    <source>
        <dbReference type="SAM" id="Phobius"/>
    </source>
</evidence>
<keyword evidence="1" id="KW-0812">Transmembrane</keyword>
<evidence type="ECO:0000313" key="2">
    <source>
        <dbReference type="EMBL" id="BBN50781.1"/>
    </source>
</evidence>
<geneLocation type="plasmid" evidence="2 3">
    <name>p1-JPH1</name>
</geneLocation>
<reference evidence="2 3" key="1">
    <citation type="submission" date="2019-09" db="EMBL/GenBank/DDBJ databases">
        <title>Complete genome sequence of Mycobacterium avium subsp. hominissuis strain JP-H-1.</title>
        <authorList>
            <person name="Kinoshita Y."/>
            <person name="Niwa H."/>
            <person name="Uchida-Fujii E."/>
            <person name="Nukada T."/>
        </authorList>
    </citation>
    <scope>NUCLEOTIDE SEQUENCE [LARGE SCALE GENOMIC DNA]</scope>
    <source>
        <strain evidence="2 3">JP-H-1</strain>
        <plasmid evidence="2 3">p1-JPH1</plasmid>
    </source>
</reference>
<protein>
    <submittedName>
        <fullName evidence="2">Uncharacterized protein</fullName>
    </submittedName>
</protein>
<accession>A0AAI8ST51</accession>
<sequence length="129" mass="13697">MQLTEEEIAVRVGLPGPVIAELLRPAGASVIAGTRGRAFNDADVLRAQVAALMLAYGVRWQWVRTAMEHSASHPDALRATLNLWTGVAPSPLHLRHWPFAAATVATALMVLALLVGILLGIHLSPAGLL</sequence>
<keyword evidence="1" id="KW-1133">Transmembrane helix</keyword>
<evidence type="ECO:0000313" key="3">
    <source>
        <dbReference type="Proteomes" id="UP000327362"/>
    </source>
</evidence>
<organism evidence="2 3">
    <name type="scientific">Mycobacterium avium subsp. hominissuis</name>
    <dbReference type="NCBI Taxonomy" id="439334"/>
    <lineage>
        <taxon>Bacteria</taxon>
        <taxon>Bacillati</taxon>
        <taxon>Actinomycetota</taxon>
        <taxon>Actinomycetes</taxon>
        <taxon>Mycobacteriales</taxon>
        <taxon>Mycobacteriaceae</taxon>
        <taxon>Mycobacterium</taxon>
        <taxon>Mycobacterium avium complex (MAC)</taxon>
    </lineage>
</organism>
<feature type="transmembrane region" description="Helical" evidence="1">
    <location>
        <begin position="99"/>
        <end position="123"/>
    </location>
</feature>
<keyword evidence="2" id="KW-0614">Plasmid</keyword>
<dbReference type="RefSeq" id="WP_095785670.1">
    <property type="nucleotide sequence ID" value="NZ_AP020327.1"/>
</dbReference>
<dbReference type="EMBL" id="AP020327">
    <property type="protein sequence ID" value="BBN50781.1"/>
    <property type="molecule type" value="Genomic_DNA"/>
</dbReference>
<keyword evidence="1" id="KW-0472">Membrane</keyword>
<dbReference type="Proteomes" id="UP000327362">
    <property type="component" value="Plasmid p1-JPH1"/>
</dbReference>